<sequence>MLLHEALVDTECPICLQPLNYRLQPPPSRPASPSSSGTSAVAAPGSGTTSSTSASRHSPHSPLQLSGSNASGGAGEFCITFAPGVYGSDATDPWHPSLAVLSPVSPHEAPSLSGQRSFAHREPCPPSSGGGANLSNSGHTADSSSDEGAAGVVVLPCGHLLHYLCAMQLCEYAIHPSCPVCRLKLASGADLALFRPQLRMSLIAAAQASSGVSADGRYMERDCKRAISVRKRCRPEEAGREDGHAPYTDRHRADAEDANSVQVCSPPSESQRGCVPGPAVAHPSMSQSGGELSAPTLILGDDWEPTDTCAAPKTQGSPATSRQNSGGDADTNQGEDDITIIGARQLPPSQAYAELLLRTTATWAARAETLKARVEHLERSQQLLQSDCSELERTLTVARRRREVLLNLPSSKDEQDALPSAQRLRELRRLCLETRTAMSSTTKQLAEVIRGHAEVRRQTEKYMRKLSRLESGKGVGRAGGDAATATATASAAAVKAGLPPPPSRRKPPQGGAAPAGEAAAAALDGPP</sequence>
<dbReference type="Gene3D" id="3.30.40.10">
    <property type="entry name" value="Zinc/RING finger domain, C3HC4 (zinc finger)"/>
    <property type="match status" value="1"/>
</dbReference>
<evidence type="ECO:0000259" key="4">
    <source>
        <dbReference type="PROSITE" id="PS50089"/>
    </source>
</evidence>
<feature type="compositionally biased region" description="Polar residues" evidence="3">
    <location>
        <begin position="259"/>
        <end position="271"/>
    </location>
</feature>
<dbReference type="GO" id="GO:0008270">
    <property type="term" value="F:zinc ion binding"/>
    <property type="evidence" value="ECO:0007669"/>
    <property type="project" value="UniProtKB-KW"/>
</dbReference>
<evidence type="ECO:0000313" key="5">
    <source>
        <dbReference type="EMBL" id="CBZ27937.1"/>
    </source>
</evidence>
<keyword evidence="1" id="KW-0863">Zinc-finger</keyword>
<feature type="compositionally biased region" description="Low complexity" evidence="3">
    <location>
        <begin position="480"/>
        <end position="497"/>
    </location>
</feature>
<keyword evidence="6" id="KW-1185">Reference proteome</keyword>
<feature type="region of interest" description="Disordered" evidence="3">
    <location>
        <begin position="472"/>
        <end position="527"/>
    </location>
</feature>
<reference evidence="5 6" key="1">
    <citation type="journal article" date="2011" name="Genome Res.">
        <title>Chromosome and gene copy number variation allow major structural change between species and strains of Leishmania.</title>
        <authorList>
            <person name="Rogers M.B."/>
            <person name="Hilley J.D."/>
            <person name="Dickens N.J."/>
            <person name="Wilkes J."/>
            <person name="Bates P.A."/>
            <person name="Depledge D.P."/>
            <person name="Harris D."/>
            <person name="Her Y."/>
            <person name="Herzyk P."/>
            <person name="Imamura H."/>
            <person name="Otto T.D."/>
            <person name="Sanders M."/>
            <person name="Seeger K."/>
            <person name="Dujardin J.C."/>
            <person name="Berriman M."/>
            <person name="Smith D.F."/>
            <person name="Hertz-Fowler C."/>
            <person name="Mottram J.C."/>
        </authorList>
    </citation>
    <scope>NUCLEOTIDE SEQUENCE [LARGE SCALE GENOMIC DNA]</scope>
    <source>
        <strain evidence="5 6">MHOM/GT/2001/U1103</strain>
    </source>
</reference>
<feature type="compositionally biased region" description="Low complexity" evidence="3">
    <location>
        <begin position="508"/>
        <end position="527"/>
    </location>
</feature>
<proteinExistence type="predicted"/>
<dbReference type="OrthoDB" id="8062037at2759"/>
<feature type="compositionally biased region" description="Polar residues" evidence="3">
    <location>
        <begin position="314"/>
        <end position="332"/>
    </location>
</feature>
<feature type="region of interest" description="Disordered" evidence="3">
    <location>
        <begin position="105"/>
        <end position="145"/>
    </location>
</feature>
<dbReference type="OMA" id="CAMQLCE"/>
<dbReference type="GeneID" id="13449420"/>
<accession>E9AY96</accession>
<keyword evidence="2" id="KW-0175">Coiled coil</keyword>
<feature type="region of interest" description="Disordered" evidence="3">
    <location>
        <begin position="25"/>
        <end position="68"/>
    </location>
</feature>
<feature type="region of interest" description="Disordered" evidence="3">
    <location>
        <begin position="232"/>
        <end position="335"/>
    </location>
</feature>
<evidence type="ECO:0000256" key="2">
    <source>
        <dbReference type="SAM" id="Coils"/>
    </source>
</evidence>
<dbReference type="CDD" id="cd16448">
    <property type="entry name" value="RING-H2"/>
    <property type="match status" value="1"/>
</dbReference>
<dbReference type="InterPro" id="IPR001841">
    <property type="entry name" value="Znf_RING"/>
</dbReference>
<dbReference type="EMBL" id="FR799579">
    <property type="protein sequence ID" value="CBZ27937.1"/>
    <property type="molecule type" value="Genomic_DNA"/>
</dbReference>
<dbReference type="PhylomeDB" id="E9AY96"/>
<feature type="compositionally biased region" description="Low complexity" evidence="3">
    <location>
        <begin position="31"/>
        <end position="62"/>
    </location>
</feature>
<evidence type="ECO:0000313" key="6">
    <source>
        <dbReference type="Proteomes" id="UP000007259"/>
    </source>
</evidence>
<evidence type="ECO:0000256" key="1">
    <source>
        <dbReference type="PROSITE-ProRule" id="PRU00175"/>
    </source>
</evidence>
<protein>
    <recommendedName>
        <fullName evidence="4">RING-type domain-containing protein</fullName>
    </recommendedName>
</protein>
<dbReference type="Proteomes" id="UP000007259">
    <property type="component" value="Chromosome 26"/>
</dbReference>
<name>E9AY96_LEIMU</name>
<dbReference type="SUPFAM" id="SSF57850">
    <property type="entry name" value="RING/U-box"/>
    <property type="match status" value="1"/>
</dbReference>
<dbReference type="VEuPathDB" id="TriTrypDB:LmxM.26.1170"/>
<organism evidence="5 6">
    <name type="scientific">Leishmania mexicana (strain MHOM/GT/2001/U1103)</name>
    <dbReference type="NCBI Taxonomy" id="929439"/>
    <lineage>
        <taxon>Eukaryota</taxon>
        <taxon>Discoba</taxon>
        <taxon>Euglenozoa</taxon>
        <taxon>Kinetoplastea</taxon>
        <taxon>Metakinetoplastina</taxon>
        <taxon>Trypanosomatida</taxon>
        <taxon>Trypanosomatidae</taxon>
        <taxon>Leishmaniinae</taxon>
        <taxon>Leishmania</taxon>
    </lineage>
</organism>
<feature type="domain" description="RING-type" evidence="4">
    <location>
        <begin position="152"/>
        <end position="182"/>
    </location>
</feature>
<keyword evidence="1" id="KW-0479">Metal-binding</keyword>
<dbReference type="AlphaFoldDB" id="E9AY96"/>
<dbReference type="PROSITE" id="PS50089">
    <property type="entry name" value="ZF_RING_2"/>
    <property type="match status" value="1"/>
</dbReference>
<feature type="compositionally biased region" description="Basic and acidic residues" evidence="3">
    <location>
        <begin position="234"/>
        <end position="255"/>
    </location>
</feature>
<keyword evidence="1" id="KW-0862">Zinc</keyword>
<evidence type="ECO:0000256" key="3">
    <source>
        <dbReference type="SAM" id="MobiDB-lite"/>
    </source>
</evidence>
<feature type="coiled-coil region" evidence="2">
    <location>
        <begin position="367"/>
        <end position="394"/>
    </location>
</feature>
<gene>
    <name evidence="5" type="ORF">LMXM_26_1170</name>
</gene>
<dbReference type="RefSeq" id="XP_003876418.1">
    <property type="nucleotide sequence ID" value="XM_003876369.1"/>
</dbReference>
<dbReference type="InterPro" id="IPR013083">
    <property type="entry name" value="Znf_RING/FYVE/PHD"/>
</dbReference>
<dbReference type="KEGG" id="lmi:LMXM_26_1170"/>